<dbReference type="Pfam" id="PF00768">
    <property type="entry name" value="Peptidase_S11"/>
    <property type="match status" value="1"/>
</dbReference>
<reference evidence="11" key="1">
    <citation type="submission" date="2022-04" db="EMBL/GenBank/DDBJ databases">
        <title>Halobacillus sp. isolated from saltern.</title>
        <authorList>
            <person name="Won M."/>
            <person name="Lee C.-M."/>
            <person name="Woen H.-Y."/>
            <person name="Kwon S.-W."/>
        </authorList>
    </citation>
    <scope>NUCLEOTIDE SEQUENCE</scope>
    <source>
        <strain evidence="11">SSHM10-5</strain>
    </source>
</reference>
<keyword evidence="6" id="KW-0961">Cell wall biogenesis/degradation</keyword>
<evidence type="ECO:0000313" key="12">
    <source>
        <dbReference type="Proteomes" id="UP000830326"/>
    </source>
</evidence>
<evidence type="ECO:0000256" key="6">
    <source>
        <dbReference type="ARBA" id="ARBA00023316"/>
    </source>
</evidence>
<keyword evidence="5" id="KW-0573">Peptidoglycan synthesis</keyword>
<accession>A0ABY4HF49</accession>
<dbReference type="Gene3D" id="3.40.710.10">
    <property type="entry name" value="DD-peptidase/beta-lactamase superfamily"/>
    <property type="match status" value="1"/>
</dbReference>
<keyword evidence="2 9" id="KW-0732">Signal</keyword>
<evidence type="ECO:0000256" key="4">
    <source>
        <dbReference type="ARBA" id="ARBA00022960"/>
    </source>
</evidence>
<organism evidence="11 12">
    <name type="scientific">Halobacillus amylolyticus</name>
    <dbReference type="NCBI Taxonomy" id="2932259"/>
    <lineage>
        <taxon>Bacteria</taxon>
        <taxon>Bacillati</taxon>
        <taxon>Bacillota</taxon>
        <taxon>Bacilli</taxon>
        <taxon>Bacillales</taxon>
        <taxon>Bacillaceae</taxon>
        <taxon>Halobacillus</taxon>
    </lineage>
</organism>
<evidence type="ECO:0000256" key="1">
    <source>
        <dbReference type="ARBA" id="ARBA00007164"/>
    </source>
</evidence>
<dbReference type="GO" id="GO:0004180">
    <property type="term" value="F:carboxypeptidase activity"/>
    <property type="evidence" value="ECO:0007669"/>
    <property type="project" value="UniProtKB-KW"/>
</dbReference>
<name>A0ABY4HF49_9BACI</name>
<comment type="similarity">
    <text evidence="1 7">Belongs to the peptidase S11 family.</text>
</comment>
<keyword evidence="11" id="KW-0121">Carboxypeptidase</keyword>
<keyword evidence="8" id="KW-0472">Membrane</keyword>
<gene>
    <name evidence="11" type="ORF">MUO15_00440</name>
</gene>
<evidence type="ECO:0000256" key="9">
    <source>
        <dbReference type="SAM" id="SignalP"/>
    </source>
</evidence>
<dbReference type="InterPro" id="IPR001967">
    <property type="entry name" value="Peptidase_S11_N"/>
</dbReference>
<feature type="chain" id="PRO_5046603918" evidence="9">
    <location>
        <begin position="25"/>
        <end position="389"/>
    </location>
</feature>
<keyword evidence="12" id="KW-1185">Reference proteome</keyword>
<evidence type="ECO:0000256" key="3">
    <source>
        <dbReference type="ARBA" id="ARBA00022801"/>
    </source>
</evidence>
<dbReference type="EMBL" id="CP095075">
    <property type="protein sequence ID" value="UOR12050.1"/>
    <property type="molecule type" value="Genomic_DNA"/>
</dbReference>
<evidence type="ECO:0000256" key="2">
    <source>
        <dbReference type="ARBA" id="ARBA00022729"/>
    </source>
</evidence>
<dbReference type="InterPro" id="IPR018044">
    <property type="entry name" value="Peptidase_S11"/>
</dbReference>
<dbReference type="RefSeq" id="WP_245032566.1">
    <property type="nucleotide sequence ID" value="NZ_CP095075.1"/>
</dbReference>
<evidence type="ECO:0000256" key="7">
    <source>
        <dbReference type="RuleBase" id="RU004016"/>
    </source>
</evidence>
<dbReference type="Proteomes" id="UP000830326">
    <property type="component" value="Chromosome"/>
</dbReference>
<keyword evidence="4" id="KW-0133">Cell shape</keyword>
<dbReference type="InterPro" id="IPR012338">
    <property type="entry name" value="Beta-lactam/transpept-like"/>
</dbReference>
<keyword evidence="8" id="KW-0812">Transmembrane</keyword>
<keyword evidence="11" id="KW-0645">Protease</keyword>
<proteinExistence type="inferred from homology"/>
<evidence type="ECO:0000256" key="5">
    <source>
        <dbReference type="ARBA" id="ARBA00022984"/>
    </source>
</evidence>
<sequence>MKKMIWLIITVVVVNTLFTSEALAQSDISPPTIRSEAAIMIDSKTGTVLYEKKPYKEMYPASLTKVATAIYAIETGNLEEVITVSEKARNTIGTRVYLEEGEQVPLKKLIQGLLINSGNDAGVAVAEHLSGSVERFSSDLTKYLKNVIGVQNTNFENPHGLFDPEHVTTAEDLAKITQYAMKNEVFRRIFGTEELKWNGEGWDTTLYTHHKLMRQKGYEWITGGKTGYVDQSGFTLATTAEKQDLSVVLITLNSGSQTVAYNDTIKLLNYGFEQFKTLSISKGATFSVDGKKYKASERLFFTHRINEKVSKEIKKDGTLEIDNQDGTVQTSFQLDQVKNRKSMDVQTAAAPKNVDADPAIVAHLPKLLFVVLSIVLSILGLFYRHFRNT</sequence>
<keyword evidence="8" id="KW-1133">Transmembrane helix</keyword>
<protein>
    <submittedName>
        <fullName evidence="11">D-alanyl-D-alanine carboxypeptidase</fullName>
    </submittedName>
</protein>
<feature type="domain" description="Peptidase S11 D-alanyl-D-alanine carboxypeptidase A N-terminal" evidence="10">
    <location>
        <begin position="28"/>
        <end position="254"/>
    </location>
</feature>
<feature type="transmembrane region" description="Helical" evidence="8">
    <location>
        <begin position="367"/>
        <end position="386"/>
    </location>
</feature>
<dbReference type="PANTHER" id="PTHR21581">
    <property type="entry name" value="D-ALANYL-D-ALANINE CARBOXYPEPTIDASE"/>
    <property type="match status" value="1"/>
</dbReference>
<dbReference type="PRINTS" id="PR00725">
    <property type="entry name" value="DADACBPTASE1"/>
</dbReference>
<evidence type="ECO:0000313" key="11">
    <source>
        <dbReference type="EMBL" id="UOR12050.1"/>
    </source>
</evidence>
<evidence type="ECO:0000259" key="10">
    <source>
        <dbReference type="Pfam" id="PF00768"/>
    </source>
</evidence>
<evidence type="ECO:0000256" key="8">
    <source>
        <dbReference type="SAM" id="Phobius"/>
    </source>
</evidence>
<dbReference type="PANTHER" id="PTHR21581:SF33">
    <property type="entry name" value="D-ALANYL-D-ALANINE CARBOXYPEPTIDASE DACB"/>
    <property type="match status" value="1"/>
</dbReference>
<keyword evidence="3" id="KW-0378">Hydrolase</keyword>
<dbReference type="SUPFAM" id="SSF56601">
    <property type="entry name" value="beta-lactamase/transpeptidase-like"/>
    <property type="match status" value="1"/>
</dbReference>
<feature type="signal peptide" evidence="9">
    <location>
        <begin position="1"/>
        <end position="24"/>
    </location>
</feature>